<keyword evidence="3" id="KW-1003">Cell membrane</keyword>
<dbReference type="Pfam" id="PF05108">
    <property type="entry name" value="T7SS_ESX1_EccB"/>
    <property type="match status" value="1"/>
</dbReference>
<evidence type="ECO:0000313" key="12">
    <source>
        <dbReference type="EMBL" id="GAA4622952.1"/>
    </source>
</evidence>
<dbReference type="InterPro" id="IPR007795">
    <property type="entry name" value="T7SS_EccB"/>
</dbReference>
<evidence type="ECO:0000256" key="4">
    <source>
        <dbReference type="ARBA" id="ARBA00022692"/>
    </source>
</evidence>
<sequence length="511" mass="50941">MQSRRDQVHAHTFVMGRITSGMLRADPDAPESPQGRTNRGVIIGIVIAVLLCGGAFVWGLISPGRSASWQNPQSLIVDQETGASYLYVDGRLRPVQNYASARLIGGSKLTAHHVRTKSLDGTPHGQPVGIVGAPAALPPVGGLAQGAWAVCSGTGVAGSAAPVTTLAIGVGDADGDGALTAGQGLLVTTPDAHVYLVWQGSRLRLDPKGGAATALGYGGRTPNPVSAAFVDALPAGPDLAAPVVPGMGHAGPSLDGHATRVGQVFKIGVLGSKPRYYQLRQDGLTEVNTTVAALVLADPAVRAKAYGGRTPDATGVAPDAMTGRLAPDTTAAGALPETPPRLVDPQPDQHSCARIQPTAVGPRVSVALQDPASLGTVAQAATASACTPVDRITVPPGGGALVRVLPAAGGTVGGATYLVTDTGTKYRVASASDLAALGYSSGQTVAMPSPLLTMLPTGPDLSVAAAQAGVSSSTAPPCAAPGKTTTTDPGGAPTAVPGRAAKTGPGKATTR</sequence>
<evidence type="ECO:0000256" key="6">
    <source>
        <dbReference type="ARBA" id="ARBA00022801"/>
    </source>
</evidence>
<protein>
    <submittedName>
        <fullName evidence="12">Type VII secretion protein EccB</fullName>
    </submittedName>
</protein>
<evidence type="ECO:0000256" key="8">
    <source>
        <dbReference type="ARBA" id="ARBA00022989"/>
    </source>
</evidence>
<feature type="region of interest" description="Disordered" evidence="10">
    <location>
        <begin position="472"/>
        <end position="511"/>
    </location>
</feature>
<keyword evidence="9 11" id="KW-0472">Membrane</keyword>
<gene>
    <name evidence="12" type="primary">eccB_1</name>
    <name evidence="12" type="ORF">GCM10023196_017180</name>
</gene>
<organism evidence="12 13">
    <name type="scientific">Actinoallomurus vinaceus</name>
    <dbReference type="NCBI Taxonomy" id="1080074"/>
    <lineage>
        <taxon>Bacteria</taxon>
        <taxon>Bacillati</taxon>
        <taxon>Actinomycetota</taxon>
        <taxon>Actinomycetes</taxon>
        <taxon>Streptosporangiales</taxon>
        <taxon>Thermomonosporaceae</taxon>
        <taxon>Actinoallomurus</taxon>
    </lineage>
</organism>
<evidence type="ECO:0000256" key="2">
    <source>
        <dbReference type="ARBA" id="ARBA00008149"/>
    </source>
</evidence>
<proteinExistence type="inferred from homology"/>
<feature type="compositionally biased region" description="Low complexity" evidence="10">
    <location>
        <begin position="472"/>
        <end position="498"/>
    </location>
</feature>
<comment type="similarity">
    <text evidence="2">Belongs to the EccB family.</text>
</comment>
<evidence type="ECO:0000256" key="3">
    <source>
        <dbReference type="ARBA" id="ARBA00022475"/>
    </source>
</evidence>
<keyword evidence="8 11" id="KW-1133">Transmembrane helix</keyword>
<keyword evidence="5" id="KW-0547">Nucleotide-binding</keyword>
<reference evidence="13" key="1">
    <citation type="journal article" date="2019" name="Int. J. Syst. Evol. Microbiol.">
        <title>The Global Catalogue of Microorganisms (GCM) 10K type strain sequencing project: providing services to taxonomists for standard genome sequencing and annotation.</title>
        <authorList>
            <consortium name="The Broad Institute Genomics Platform"/>
            <consortium name="The Broad Institute Genome Sequencing Center for Infectious Disease"/>
            <person name="Wu L."/>
            <person name="Ma J."/>
        </authorList>
    </citation>
    <scope>NUCLEOTIDE SEQUENCE [LARGE SCALE GENOMIC DNA]</scope>
    <source>
        <strain evidence="13">JCM 17939</strain>
    </source>
</reference>
<keyword evidence="7" id="KW-0067">ATP-binding</keyword>
<evidence type="ECO:0000256" key="5">
    <source>
        <dbReference type="ARBA" id="ARBA00022741"/>
    </source>
</evidence>
<dbReference type="PANTHER" id="PTHR40765:SF2">
    <property type="entry name" value="ESX-2 SECRETION SYSTEM ATPASE ECCB2"/>
    <property type="match status" value="1"/>
</dbReference>
<evidence type="ECO:0000256" key="7">
    <source>
        <dbReference type="ARBA" id="ARBA00022840"/>
    </source>
</evidence>
<evidence type="ECO:0000256" key="10">
    <source>
        <dbReference type="SAM" id="MobiDB-lite"/>
    </source>
</evidence>
<dbReference type="Gene3D" id="3.30.2390.20">
    <property type="entry name" value="Type VII secretion system EccB, repeat 1 domain"/>
    <property type="match status" value="1"/>
</dbReference>
<dbReference type="InterPro" id="IPR042485">
    <property type="entry name" value="T7SS_EccB_R3"/>
</dbReference>
<keyword evidence="13" id="KW-1185">Reference proteome</keyword>
<dbReference type="EMBL" id="BAABHK010000002">
    <property type="protein sequence ID" value="GAA4622952.1"/>
    <property type="molecule type" value="Genomic_DNA"/>
</dbReference>
<evidence type="ECO:0000256" key="9">
    <source>
        <dbReference type="ARBA" id="ARBA00023136"/>
    </source>
</evidence>
<dbReference type="RefSeq" id="WP_345430103.1">
    <property type="nucleotide sequence ID" value="NZ_BAABHK010000002.1"/>
</dbReference>
<dbReference type="NCBIfam" id="TIGR03919">
    <property type="entry name" value="T7SS_EccB"/>
    <property type="match status" value="1"/>
</dbReference>
<keyword evidence="4 11" id="KW-0812">Transmembrane</keyword>
<dbReference type="PANTHER" id="PTHR40765">
    <property type="entry name" value="ESX-2 SECRETION SYSTEM ATPASE ECCB2"/>
    <property type="match status" value="1"/>
</dbReference>
<accession>A0ABP8U3B5</accession>
<evidence type="ECO:0000256" key="1">
    <source>
        <dbReference type="ARBA" id="ARBA00004162"/>
    </source>
</evidence>
<dbReference type="Gene3D" id="2.40.50.910">
    <property type="entry name" value="Type VII secretion system EccB, repeat 3 domain"/>
    <property type="match status" value="1"/>
</dbReference>
<comment type="subcellular location">
    <subcellularLocation>
        <location evidence="1">Cell membrane</location>
        <topology evidence="1">Single-pass membrane protein</topology>
    </subcellularLocation>
</comment>
<evidence type="ECO:0000256" key="11">
    <source>
        <dbReference type="SAM" id="Phobius"/>
    </source>
</evidence>
<comment type="caution">
    <text evidence="12">The sequence shown here is derived from an EMBL/GenBank/DDBJ whole genome shotgun (WGS) entry which is preliminary data.</text>
</comment>
<dbReference type="Proteomes" id="UP001501442">
    <property type="component" value="Unassembled WGS sequence"/>
</dbReference>
<keyword evidence="6" id="KW-0378">Hydrolase</keyword>
<feature type="region of interest" description="Disordered" evidence="10">
    <location>
        <begin position="330"/>
        <end position="349"/>
    </location>
</feature>
<dbReference type="InterPro" id="IPR044857">
    <property type="entry name" value="T7SS_EccB_R1"/>
</dbReference>
<evidence type="ECO:0000313" key="13">
    <source>
        <dbReference type="Proteomes" id="UP001501442"/>
    </source>
</evidence>
<feature type="transmembrane region" description="Helical" evidence="11">
    <location>
        <begin position="41"/>
        <end position="61"/>
    </location>
</feature>
<name>A0ABP8U3B5_9ACTN</name>